<dbReference type="GO" id="GO:0005886">
    <property type="term" value="C:plasma membrane"/>
    <property type="evidence" value="ECO:0007669"/>
    <property type="project" value="TreeGrafter"/>
</dbReference>
<dbReference type="PANTHER" id="PTHR35813:SF1">
    <property type="entry name" value="INNER MEMBRANE PROTEIN YBAN"/>
    <property type="match status" value="1"/>
</dbReference>
<evidence type="ECO:0000313" key="3">
    <source>
        <dbReference type="Proteomes" id="UP000501830"/>
    </source>
</evidence>
<evidence type="ECO:0000313" key="2">
    <source>
        <dbReference type="EMBL" id="QIK51643.1"/>
    </source>
</evidence>
<dbReference type="AlphaFoldDB" id="A0A6G7WHB9"/>
<dbReference type="EMBL" id="CP049889">
    <property type="protein sequence ID" value="QIK51643.1"/>
    <property type="molecule type" value="Genomic_DNA"/>
</dbReference>
<feature type="transmembrane region" description="Helical" evidence="1">
    <location>
        <begin position="7"/>
        <end position="28"/>
    </location>
</feature>
<protein>
    <submittedName>
        <fullName evidence="2">DUF454 domain-containing protein</fullName>
    </submittedName>
</protein>
<proteinExistence type="predicted"/>
<feature type="transmembrane region" description="Helical" evidence="1">
    <location>
        <begin position="101"/>
        <end position="118"/>
    </location>
</feature>
<keyword evidence="1" id="KW-0812">Transmembrane</keyword>
<dbReference type="PANTHER" id="PTHR35813">
    <property type="entry name" value="INNER MEMBRANE PROTEIN YBAN"/>
    <property type="match status" value="1"/>
</dbReference>
<sequence length="123" mass="13901">MTIKRTFLLTIGVISFGLGSVGTILPILPTTPFLLLAGYCFAHSSSRFHSWLQNTKIYNFYVADYAKTKAIPRRKKWQILSNIYILMGISVWAAPLTIIKAIIVGLMAFLTFMLFWVIPDQPS</sequence>
<dbReference type="KEGG" id="jpo:G7058_06005"/>
<dbReference type="PIRSF" id="PIRSF016789">
    <property type="entry name" value="DUF454"/>
    <property type="match status" value="1"/>
</dbReference>
<organism evidence="2 3">
    <name type="scientific">Jeotgalibaca porci</name>
    <dbReference type="NCBI Taxonomy" id="1868793"/>
    <lineage>
        <taxon>Bacteria</taxon>
        <taxon>Bacillati</taxon>
        <taxon>Bacillota</taxon>
        <taxon>Bacilli</taxon>
        <taxon>Lactobacillales</taxon>
        <taxon>Carnobacteriaceae</taxon>
        <taxon>Jeotgalibaca</taxon>
    </lineage>
</organism>
<accession>A0A6G7WHB9</accession>
<keyword evidence="1" id="KW-1133">Transmembrane helix</keyword>
<keyword evidence="3" id="KW-1185">Reference proteome</keyword>
<name>A0A6G7WHB9_9LACT</name>
<dbReference type="Pfam" id="PF04304">
    <property type="entry name" value="DUF454"/>
    <property type="match status" value="1"/>
</dbReference>
<dbReference type="GeneID" id="94552827"/>
<keyword evidence="1" id="KW-0472">Membrane</keyword>
<gene>
    <name evidence="2" type="ORF">G7058_06005</name>
</gene>
<evidence type="ECO:0000256" key="1">
    <source>
        <dbReference type="SAM" id="Phobius"/>
    </source>
</evidence>
<dbReference type="RefSeq" id="WP_166062701.1">
    <property type="nucleotide sequence ID" value="NZ_CP049889.1"/>
</dbReference>
<dbReference type="Proteomes" id="UP000501830">
    <property type="component" value="Chromosome"/>
</dbReference>
<dbReference type="InterPro" id="IPR007401">
    <property type="entry name" value="DUF454"/>
</dbReference>
<reference evidence="2 3" key="1">
    <citation type="journal article" date="2017" name="Int. J. Syst. Evol. Microbiol.">
        <title>Jeotgalibaca porci sp. nov. and Jeotgalibaca arthritidis sp. nov., isolated from pigs, and emended description of the genus Jeotgalibaca.</title>
        <authorList>
            <person name="Zamora L."/>
            <person name="Perez-Sancho M."/>
            <person name="Dominguez L."/>
            <person name="Fernandez-Garayzabal J.F."/>
            <person name="Vela A.I."/>
        </authorList>
    </citation>
    <scope>NUCLEOTIDE SEQUENCE [LARGE SCALE GENOMIC DNA]</scope>
    <source>
        <strain evidence="2 3">CCUG 69148</strain>
    </source>
</reference>